<feature type="transmembrane region" description="Helical" evidence="14">
    <location>
        <begin position="12"/>
        <end position="30"/>
    </location>
</feature>
<dbReference type="SUPFAM" id="SSF51905">
    <property type="entry name" value="FAD/NAD(P)-binding domain"/>
    <property type="match status" value="2"/>
</dbReference>
<dbReference type="GO" id="GO:0006749">
    <property type="term" value="P:glutathione metabolic process"/>
    <property type="evidence" value="ECO:0007669"/>
    <property type="project" value="TreeGrafter"/>
</dbReference>
<evidence type="ECO:0000256" key="4">
    <source>
        <dbReference type="ARBA" id="ARBA00012610"/>
    </source>
</evidence>
<dbReference type="Pfam" id="PF02852">
    <property type="entry name" value="Pyr_redox_dim"/>
    <property type="match status" value="1"/>
</dbReference>
<proteinExistence type="inferred from homology"/>
<dbReference type="InterPro" id="IPR036249">
    <property type="entry name" value="Thioredoxin-like_sf"/>
</dbReference>
<dbReference type="GO" id="GO:0005829">
    <property type="term" value="C:cytosol"/>
    <property type="evidence" value="ECO:0007669"/>
    <property type="project" value="TreeGrafter"/>
</dbReference>
<feature type="domain" description="Glutaredoxin" evidence="15">
    <location>
        <begin position="75"/>
        <end position="139"/>
    </location>
</feature>
<dbReference type="GO" id="GO:0004362">
    <property type="term" value="F:glutathione-disulfide reductase (NADPH) activity"/>
    <property type="evidence" value="ECO:0007669"/>
    <property type="project" value="TreeGrafter"/>
</dbReference>
<evidence type="ECO:0000313" key="18">
    <source>
        <dbReference type="EMBL" id="JAS38652.1"/>
    </source>
</evidence>
<keyword evidence="6 13" id="KW-0274">FAD</keyword>
<dbReference type="GO" id="GO:0050660">
    <property type="term" value="F:flavin adenine dinucleotide binding"/>
    <property type="evidence" value="ECO:0007669"/>
    <property type="project" value="InterPro"/>
</dbReference>
<dbReference type="InterPro" id="IPR012999">
    <property type="entry name" value="Pyr_OxRdtase_I_AS"/>
</dbReference>
<dbReference type="InterPro" id="IPR023753">
    <property type="entry name" value="FAD/NAD-binding_dom"/>
</dbReference>
<dbReference type="Gene3D" id="3.30.390.30">
    <property type="match status" value="1"/>
</dbReference>
<dbReference type="GO" id="GO:0004791">
    <property type="term" value="F:thioredoxin-disulfide reductase (NADPH) activity"/>
    <property type="evidence" value="ECO:0007669"/>
    <property type="project" value="UniProtKB-EC"/>
</dbReference>
<evidence type="ECO:0000256" key="10">
    <source>
        <dbReference type="ARBA" id="ARBA00023284"/>
    </source>
</evidence>
<evidence type="ECO:0000256" key="9">
    <source>
        <dbReference type="ARBA" id="ARBA00023157"/>
    </source>
</evidence>
<dbReference type="PRINTS" id="PR00368">
    <property type="entry name" value="FADPNR"/>
</dbReference>
<evidence type="ECO:0000256" key="14">
    <source>
        <dbReference type="SAM" id="Phobius"/>
    </source>
</evidence>
<feature type="non-terminal residue" evidence="18">
    <location>
        <position position="1"/>
    </location>
</feature>
<dbReference type="InterPro" id="IPR036188">
    <property type="entry name" value="FAD/NAD-bd_sf"/>
</dbReference>
<dbReference type="PANTHER" id="PTHR42737">
    <property type="entry name" value="GLUTATHIONE REDUCTASE"/>
    <property type="match status" value="1"/>
</dbReference>
<gene>
    <name evidence="18" type="ORF">g.34714</name>
</gene>
<dbReference type="GO" id="GO:0005739">
    <property type="term" value="C:mitochondrion"/>
    <property type="evidence" value="ECO:0007669"/>
    <property type="project" value="TreeGrafter"/>
</dbReference>
<evidence type="ECO:0000256" key="1">
    <source>
        <dbReference type="ARBA" id="ARBA00001974"/>
    </source>
</evidence>
<keyword evidence="9" id="KW-1015">Disulfide bond</keyword>
<dbReference type="InterPro" id="IPR011767">
    <property type="entry name" value="GLR_AS"/>
</dbReference>
<evidence type="ECO:0000256" key="5">
    <source>
        <dbReference type="ARBA" id="ARBA00022630"/>
    </source>
</evidence>
<dbReference type="InterPro" id="IPR002109">
    <property type="entry name" value="Glutaredoxin"/>
</dbReference>
<dbReference type="AlphaFoldDB" id="A0A1B6EL98"/>
<keyword evidence="14" id="KW-0472">Membrane</keyword>
<evidence type="ECO:0000256" key="12">
    <source>
        <dbReference type="ARBA" id="ARBA00054062"/>
    </source>
</evidence>
<dbReference type="SUPFAM" id="SSF55424">
    <property type="entry name" value="FAD/NAD-linked reductases, dimerisation (C-terminal) domain"/>
    <property type="match status" value="1"/>
</dbReference>
<dbReference type="InterPro" id="IPR016156">
    <property type="entry name" value="FAD/NAD-linked_Rdtase_dimer_sf"/>
</dbReference>
<dbReference type="GO" id="GO:0034599">
    <property type="term" value="P:cellular response to oxidative stress"/>
    <property type="evidence" value="ECO:0007669"/>
    <property type="project" value="TreeGrafter"/>
</dbReference>
<evidence type="ECO:0000259" key="17">
    <source>
        <dbReference type="Pfam" id="PF07992"/>
    </source>
</evidence>
<organism evidence="18">
    <name type="scientific">Cuerna arida</name>
    <dbReference type="NCBI Taxonomy" id="1464854"/>
    <lineage>
        <taxon>Eukaryota</taxon>
        <taxon>Metazoa</taxon>
        <taxon>Ecdysozoa</taxon>
        <taxon>Arthropoda</taxon>
        <taxon>Hexapoda</taxon>
        <taxon>Insecta</taxon>
        <taxon>Pterygota</taxon>
        <taxon>Neoptera</taxon>
        <taxon>Paraneoptera</taxon>
        <taxon>Hemiptera</taxon>
        <taxon>Auchenorrhyncha</taxon>
        <taxon>Membracoidea</taxon>
        <taxon>Cicadellidae</taxon>
        <taxon>Cicadellinae</taxon>
        <taxon>Proconiini</taxon>
        <taxon>Cuerna</taxon>
    </lineage>
</organism>
<dbReference type="PROSITE" id="PS00195">
    <property type="entry name" value="GLUTAREDOXIN_1"/>
    <property type="match status" value="1"/>
</dbReference>
<dbReference type="Pfam" id="PF00462">
    <property type="entry name" value="Glutaredoxin"/>
    <property type="match status" value="1"/>
</dbReference>
<evidence type="ECO:0000256" key="8">
    <source>
        <dbReference type="ARBA" id="ARBA00023002"/>
    </source>
</evidence>
<dbReference type="FunFam" id="3.50.50.60:FF:000190">
    <property type="entry name" value="Thioredoxin reductase"/>
    <property type="match status" value="1"/>
</dbReference>
<evidence type="ECO:0000256" key="3">
    <source>
        <dbReference type="ARBA" id="ARBA00007532"/>
    </source>
</evidence>
<keyword evidence="5 13" id="KW-0285">Flavoprotein</keyword>
<dbReference type="EMBL" id="GECZ01031117">
    <property type="protein sequence ID" value="JAS38652.1"/>
    <property type="molecule type" value="Transcribed_RNA"/>
</dbReference>
<dbReference type="PRINTS" id="PR00411">
    <property type="entry name" value="PNDRDTASEI"/>
</dbReference>
<keyword evidence="10 13" id="KW-0676">Redox-active center</keyword>
<dbReference type="PANTHER" id="PTHR42737:SF6">
    <property type="entry name" value="THIOREDOXIN-DISULFIDE REDUCTASE"/>
    <property type="match status" value="1"/>
</dbReference>
<comment type="function">
    <text evidence="2">Has a glutathione-disulfide oxidoreductase activity in the presence of NADPH and glutathione reductase. Reduces low molecular weight disulfides and proteins.</text>
</comment>
<comment type="function">
    <text evidence="12">Thioredoxin system is a major player in glutathione metabolism, due to the demonstrated absence of a glutathione reductase. Functionally interacts with the Sod/Cat reactive oxidation species (ROS) defense system and thereby has a role in preadult development and life span. Lack of a glutathione reductase suggests antioxidant defense in Drosophila, and probably in related insects, differs fundamentally from that in other organisms.</text>
</comment>
<feature type="domain" description="FAD/NAD(P)-binding" evidence="17">
    <location>
        <begin position="167"/>
        <end position="501"/>
    </location>
</feature>
<evidence type="ECO:0000259" key="16">
    <source>
        <dbReference type="Pfam" id="PF02852"/>
    </source>
</evidence>
<sequence length="648" mass="71629">QKCEGNDFGKVMFLRGGFLVSVVGLLGKIVQPQTFGGPKNPVTTKLFVGIQFIRNMSTSKEIESSFKTLINDNDVVVFSKTTCPFCKKVKQLFKDINTEIFVFELNSHPDDKCAQMQDVLQKMSGQRTVPNVYVKKHHVGGYTDTKQALDDGTLFDMLEGDFKTYDFDYIVIGGGSGGLASSKEAASYGRKVAVCDLVTPSPQGTTWGLGGTCVNVGCIPKKLMHKAAIIGEDIDDGPHYGWTTETKVHSWPDMVENIQNHIRSLNWKYRKSLKDKNVTYFNAYAKFKDKHTLTLYNKSGEFQKEITGQNFLLAMGCRPVYPEFPGAREFCISSDDIFSMTEHPGKTLIVGASYISLETAGFLAGLGIDVTVMVRSILLRGFDQEIAQKIGANLEAHGVKFVNNCVPTSVTRVSEDKLMVIGKSTVEGEPGHKSEYKTVFLAVGREPCTKQIGLEKINVALQKDGRVIVDNSSRTNVRNVYAIGDIIEEKLQLTPVAIQAGKLLAQRLYGKKNTLFDYMMVPTTVFTPLEYGCVGYAEEAAIATFGQDNVEVYHIHFQPLEWELSSRNKNQSFAKLICLKNEEERVVGFHYLGPNAGEVTQGFALALKLGAKKDDFNNVIGIHPTCAEIFTTMTITKASGKSPDVENC</sequence>
<feature type="domain" description="Pyridine nucleotide-disulphide oxidoreductase dimerisation" evidence="16">
    <location>
        <begin position="521"/>
        <end position="633"/>
    </location>
</feature>
<comment type="catalytic activity">
    <reaction evidence="11">
        <text>[thioredoxin]-dithiol + NADP(+) = [thioredoxin]-disulfide + NADPH + H(+)</text>
        <dbReference type="Rhea" id="RHEA:20345"/>
        <dbReference type="Rhea" id="RHEA-COMP:10698"/>
        <dbReference type="Rhea" id="RHEA-COMP:10700"/>
        <dbReference type="ChEBI" id="CHEBI:15378"/>
        <dbReference type="ChEBI" id="CHEBI:29950"/>
        <dbReference type="ChEBI" id="CHEBI:50058"/>
        <dbReference type="ChEBI" id="CHEBI:57783"/>
        <dbReference type="ChEBI" id="CHEBI:58349"/>
        <dbReference type="EC" id="1.8.1.9"/>
    </reaction>
</comment>
<evidence type="ECO:0000256" key="11">
    <source>
        <dbReference type="ARBA" id="ARBA00048132"/>
    </source>
</evidence>
<dbReference type="SUPFAM" id="SSF52833">
    <property type="entry name" value="Thioredoxin-like"/>
    <property type="match status" value="1"/>
</dbReference>
<dbReference type="PROSITE" id="PS51354">
    <property type="entry name" value="GLUTAREDOXIN_2"/>
    <property type="match status" value="1"/>
</dbReference>
<dbReference type="Pfam" id="PF07992">
    <property type="entry name" value="Pyr_redox_2"/>
    <property type="match status" value="1"/>
</dbReference>
<keyword evidence="14" id="KW-0812">Transmembrane</keyword>
<evidence type="ECO:0000256" key="7">
    <source>
        <dbReference type="ARBA" id="ARBA00022857"/>
    </source>
</evidence>
<dbReference type="Gene3D" id="3.50.50.60">
    <property type="entry name" value="FAD/NAD(P)-binding domain"/>
    <property type="match status" value="2"/>
</dbReference>
<evidence type="ECO:0000256" key="13">
    <source>
        <dbReference type="RuleBase" id="RU003691"/>
    </source>
</evidence>
<dbReference type="NCBIfam" id="TIGR01438">
    <property type="entry name" value="TGR"/>
    <property type="match status" value="1"/>
</dbReference>
<reference evidence="18" key="1">
    <citation type="submission" date="2015-11" db="EMBL/GenBank/DDBJ databases">
        <title>De novo transcriptome assembly of four potential Pierce s Disease insect vectors from Arizona vineyards.</title>
        <authorList>
            <person name="Tassone E.E."/>
        </authorList>
    </citation>
    <scope>NUCLEOTIDE SEQUENCE</scope>
</reference>
<dbReference type="InterPro" id="IPR046952">
    <property type="entry name" value="GSHR/TRXR-like"/>
</dbReference>
<dbReference type="EC" id="1.8.1.9" evidence="4"/>
<evidence type="ECO:0000256" key="2">
    <source>
        <dbReference type="ARBA" id="ARBA00002549"/>
    </source>
</evidence>
<dbReference type="InterPro" id="IPR006338">
    <property type="entry name" value="Thioredoxin/glutathione_Rdtase"/>
</dbReference>
<dbReference type="CDD" id="cd03419">
    <property type="entry name" value="GRX_GRXh_1_2_like"/>
    <property type="match status" value="1"/>
</dbReference>
<accession>A0A1B6EL98</accession>
<name>A0A1B6EL98_9HEMI</name>
<dbReference type="Gene3D" id="3.40.30.10">
    <property type="entry name" value="Glutaredoxin"/>
    <property type="match status" value="1"/>
</dbReference>
<keyword evidence="14" id="KW-1133">Transmembrane helix</keyword>
<comment type="similarity">
    <text evidence="3 13">Belongs to the class-I pyridine nucleotide-disulfide oxidoreductase family.</text>
</comment>
<dbReference type="GO" id="GO:0045454">
    <property type="term" value="P:cell redox homeostasis"/>
    <property type="evidence" value="ECO:0007669"/>
    <property type="project" value="InterPro"/>
</dbReference>
<dbReference type="FunFam" id="3.30.390.30:FF:000004">
    <property type="entry name" value="Thioredoxin reductase 1, cytoplasmic"/>
    <property type="match status" value="1"/>
</dbReference>
<dbReference type="PROSITE" id="PS00076">
    <property type="entry name" value="PYRIDINE_REDOX_1"/>
    <property type="match status" value="1"/>
</dbReference>
<evidence type="ECO:0000259" key="15">
    <source>
        <dbReference type="Pfam" id="PF00462"/>
    </source>
</evidence>
<evidence type="ECO:0000256" key="6">
    <source>
        <dbReference type="ARBA" id="ARBA00022827"/>
    </source>
</evidence>
<keyword evidence="7" id="KW-0521">NADP</keyword>
<dbReference type="InterPro" id="IPR004099">
    <property type="entry name" value="Pyr_nucl-diS_OxRdtase_dimer"/>
</dbReference>
<protein>
    <recommendedName>
        <fullName evidence="4">thioredoxin-disulfide reductase (NADPH)</fullName>
        <ecNumber evidence="4">1.8.1.9</ecNumber>
    </recommendedName>
</protein>
<comment type="cofactor">
    <cofactor evidence="1">
        <name>FAD</name>
        <dbReference type="ChEBI" id="CHEBI:57692"/>
    </cofactor>
</comment>
<keyword evidence="8 13" id="KW-0560">Oxidoreductase</keyword>